<protein>
    <submittedName>
        <fullName evidence="1">Uncharacterized protein</fullName>
    </submittedName>
</protein>
<dbReference type="Proteomes" id="UP000008148">
    <property type="component" value="Chromosome"/>
</dbReference>
<dbReference type="KEGG" id="cko:CKO_00865"/>
<sequence length="66" mass="7802">MLFGKQDCLLLSQLIIFSAHSLLQACLSLNELHYFIDGSNLFCFQLTHFQLNLKIFFYKQYDLHSK</sequence>
<proteinExistence type="predicted"/>
<dbReference type="EMBL" id="CP000822">
    <property type="protein sequence ID" value="ABV12015.1"/>
    <property type="molecule type" value="Genomic_DNA"/>
</dbReference>
<dbReference type="STRING" id="290338.CKO_00865"/>
<dbReference type="PROSITE" id="PS51257">
    <property type="entry name" value="PROKAR_LIPOPROTEIN"/>
    <property type="match status" value="1"/>
</dbReference>
<gene>
    <name evidence="1" type="ordered locus">CKO_00865</name>
</gene>
<evidence type="ECO:0000313" key="1">
    <source>
        <dbReference type="EMBL" id="ABV12015.1"/>
    </source>
</evidence>
<organism evidence="1 2">
    <name type="scientific">Citrobacter koseri (strain ATCC BAA-895 / CDC 4225-83 / SGSC4696)</name>
    <dbReference type="NCBI Taxonomy" id="290338"/>
    <lineage>
        <taxon>Bacteria</taxon>
        <taxon>Pseudomonadati</taxon>
        <taxon>Pseudomonadota</taxon>
        <taxon>Gammaproteobacteria</taxon>
        <taxon>Enterobacterales</taxon>
        <taxon>Enterobacteriaceae</taxon>
        <taxon>Citrobacter</taxon>
    </lineage>
</organism>
<evidence type="ECO:0000313" key="2">
    <source>
        <dbReference type="Proteomes" id="UP000008148"/>
    </source>
</evidence>
<accession>A8AEV1</accession>
<reference evidence="1 2" key="1">
    <citation type="submission" date="2007-08" db="EMBL/GenBank/DDBJ databases">
        <authorList>
            <consortium name="The Citrobacter koseri Genome Sequencing Project"/>
            <person name="McClelland M."/>
            <person name="Sanderson E.K."/>
            <person name="Porwollik S."/>
            <person name="Spieth J."/>
            <person name="Clifton W.S."/>
            <person name="Latreille P."/>
            <person name="Courtney L."/>
            <person name="Wang C."/>
            <person name="Pepin K."/>
            <person name="Bhonagiri V."/>
            <person name="Nash W."/>
            <person name="Johnson M."/>
            <person name="Thiruvilangam P."/>
            <person name="Wilson R."/>
        </authorList>
    </citation>
    <scope>NUCLEOTIDE SEQUENCE [LARGE SCALE GENOMIC DNA]</scope>
    <source>
        <strain evidence="2">ATCC BAA-895 / CDC 4225-83 / SGSC4696</strain>
    </source>
</reference>
<keyword evidence="2" id="KW-1185">Reference proteome</keyword>
<name>A8AEV1_CITK8</name>
<dbReference type="HOGENOM" id="CLU_2842818_0_0_6"/>
<dbReference type="AlphaFoldDB" id="A8AEV1"/>